<dbReference type="GO" id="GO:0140492">
    <property type="term" value="F:metal-dependent deubiquitinase activity"/>
    <property type="evidence" value="ECO:0007669"/>
    <property type="project" value="InterPro"/>
</dbReference>
<dbReference type="FunFam" id="3.40.140.10:FF:000033">
    <property type="entry name" value="AMSH-like protease sst2"/>
    <property type="match status" value="1"/>
</dbReference>
<feature type="region of interest" description="Disordered" evidence="9">
    <location>
        <begin position="303"/>
        <end position="344"/>
    </location>
</feature>
<dbReference type="SUPFAM" id="SSF102712">
    <property type="entry name" value="JAB1/MPN domain"/>
    <property type="match status" value="1"/>
</dbReference>
<evidence type="ECO:0000256" key="2">
    <source>
        <dbReference type="ARBA" id="ARBA00010981"/>
    </source>
</evidence>
<feature type="compositionally biased region" description="Basic and acidic residues" evidence="9">
    <location>
        <begin position="216"/>
        <end position="246"/>
    </location>
</feature>
<keyword evidence="3 11" id="KW-0645">Protease</keyword>
<keyword evidence="7" id="KW-0862">Zinc</keyword>
<dbReference type="GO" id="GO:0046872">
    <property type="term" value="F:metal ion binding"/>
    <property type="evidence" value="ECO:0007669"/>
    <property type="project" value="UniProtKB-KW"/>
</dbReference>
<sequence>MALSRHHAAVSRPLNVEEITREGDAFEFSTHRSLQQWLRAAKMLLNEAAMCEEDGNYQMAYLYRYRHCQLILTKLPAHPEYRDERYKDELARARREVMSGLKKMEAWKPRIIQEYQRYVKAMERRNAERQRVQEECDQFARGSQAFDGSRRGSLASLGGAQSLNANENREFAVDLAEREIRRRDASRRSTKQAGISPSVVASRRQGFIANDVPGDDYSRTSDGVREAGRYLQREPHRSSRDYEPQYRQRPSSSYHYPTVPQREARMEWNESTWQHPPPSRPRQEPPPARPAKESLYDYRATELPSRDAPALPPKSRYSPPPHSPPTASPSPPPASHQPSGAKYTFKPTAFTESGSPLRTVLLPPDLRTAFLNLAHENTLRNLETCGILCATLISNALFITHLIVPDQTSTSDTCDTTEEGDNALFDFCDSHNLLVCGWIHTHPSQSCFLSSRDLHTSSGYQVMLPEAIAIVCAPRYLPDWGIFRLTEPPGLEHILGCEQKGLFHPHAEEDLYTDALRPGHVVEGPGLKFEVVDLRM</sequence>
<organism evidence="11 12">
    <name type="scientific">Lecanosticta acicola</name>
    <dbReference type="NCBI Taxonomy" id="111012"/>
    <lineage>
        <taxon>Eukaryota</taxon>
        <taxon>Fungi</taxon>
        <taxon>Dikarya</taxon>
        <taxon>Ascomycota</taxon>
        <taxon>Pezizomycotina</taxon>
        <taxon>Dothideomycetes</taxon>
        <taxon>Dothideomycetidae</taxon>
        <taxon>Mycosphaerellales</taxon>
        <taxon>Mycosphaerellaceae</taxon>
        <taxon>Lecanosticta</taxon>
    </lineage>
</organism>
<feature type="compositionally biased region" description="Pro residues" evidence="9">
    <location>
        <begin position="275"/>
        <end position="289"/>
    </location>
</feature>
<dbReference type="GO" id="GO:0006508">
    <property type="term" value="P:proteolysis"/>
    <property type="evidence" value="ECO:0007669"/>
    <property type="project" value="UniProtKB-KW"/>
</dbReference>
<evidence type="ECO:0000256" key="3">
    <source>
        <dbReference type="ARBA" id="ARBA00022670"/>
    </source>
</evidence>
<proteinExistence type="inferred from homology"/>
<dbReference type="InterPro" id="IPR015063">
    <property type="entry name" value="USP8_dimer"/>
</dbReference>
<dbReference type="CDD" id="cd08066">
    <property type="entry name" value="MPN_AMSH_like"/>
    <property type="match status" value="1"/>
</dbReference>
<dbReference type="InterPro" id="IPR037518">
    <property type="entry name" value="MPN"/>
</dbReference>
<evidence type="ECO:0000259" key="10">
    <source>
        <dbReference type="PROSITE" id="PS50249"/>
    </source>
</evidence>
<dbReference type="PROSITE" id="PS50249">
    <property type="entry name" value="MPN"/>
    <property type="match status" value="1"/>
</dbReference>
<accession>A0AAI8Z1H3</accession>
<dbReference type="SMART" id="SM00232">
    <property type="entry name" value="JAB_MPN"/>
    <property type="match status" value="1"/>
</dbReference>
<evidence type="ECO:0000256" key="1">
    <source>
        <dbReference type="ARBA" id="ARBA00001947"/>
    </source>
</evidence>
<dbReference type="GO" id="GO:0016020">
    <property type="term" value="C:membrane"/>
    <property type="evidence" value="ECO:0007669"/>
    <property type="project" value="TreeGrafter"/>
</dbReference>
<evidence type="ECO:0000313" key="11">
    <source>
        <dbReference type="EMBL" id="CAK4030717.1"/>
    </source>
</evidence>
<gene>
    <name evidence="11" type="ORF">LECACI_7A005875</name>
</gene>
<dbReference type="EMBL" id="CAVMBE010000039">
    <property type="protein sequence ID" value="CAK4030717.1"/>
    <property type="molecule type" value="Genomic_DNA"/>
</dbReference>
<dbReference type="Proteomes" id="UP001296104">
    <property type="component" value="Unassembled WGS sequence"/>
</dbReference>
<evidence type="ECO:0000256" key="6">
    <source>
        <dbReference type="ARBA" id="ARBA00022801"/>
    </source>
</evidence>
<keyword evidence="5" id="KW-0833">Ubl conjugation pathway</keyword>
<evidence type="ECO:0000256" key="9">
    <source>
        <dbReference type="SAM" id="MobiDB-lite"/>
    </source>
</evidence>
<dbReference type="AlphaFoldDB" id="A0AAI8Z1H3"/>
<dbReference type="Gene3D" id="3.40.140.10">
    <property type="entry name" value="Cytidine Deaminase, domain 2"/>
    <property type="match status" value="1"/>
</dbReference>
<evidence type="ECO:0000256" key="7">
    <source>
        <dbReference type="ARBA" id="ARBA00022833"/>
    </source>
</evidence>
<comment type="cofactor">
    <cofactor evidence="1">
        <name>Zn(2+)</name>
        <dbReference type="ChEBI" id="CHEBI:29105"/>
    </cofactor>
</comment>
<evidence type="ECO:0000256" key="5">
    <source>
        <dbReference type="ARBA" id="ARBA00022786"/>
    </source>
</evidence>
<dbReference type="GO" id="GO:0070536">
    <property type="term" value="P:protein K63-linked deubiquitination"/>
    <property type="evidence" value="ECO:0007669"/>
    <property type="project" value="InterPro"/>
</dbReference>
<evidence type="ECO:0000256" key="4">
    <source>
        <dbReference type="ARBA" id="ARBA00022723"/>
    </source>
</evidence>
<keyword evidence="12" id="KW-1185">Reference proteome</keyword>
<reference evidence="11" key="1">
    <citation type="submission" date="2023-11" db="EMBL/GenBank/DDBJ databases">
        <authorList>
            <person name="Alioto T."/>
            <person name="Alioto T."/>
            <person name="Gomez Garrido J."/>
        </authorList>
    </citation>
    <scope>NUCLEOTIDE SEQUENCE</scope>
</reference>
<feature type="domain" description="MPN" evidence="10">
    <location>
        <begin position="359"/>
        <end position="491"/>
    </location>
</feature>
<protein>
    <submittedName>
        <fullName evidence="11">AMSH-like protease sst2</fullName>
    </submittedName>
</protein>
<dbReference type="GO" id="GO:0061578">
    <property type="term" value="F:K63-linked deubiquitinase activity"/>
    <property type="evidence" value="ECO:0007669"/>
    <property type="project" value="InterPro"/>
</dbReference>
<dbReference type="PANTHER" id="PTHR12947:SF13">
    <property type="entry name" value="FI19924P1"/>
    <property type="match status" value="1"/>
</dbReference>
<dbReference type="InterPro" id="IPR000555">
    <property type="entry name" value="JAMM/MPN+_dom"/>
</dbReference>
<feature type="region of interest" description="Disordered" evidence="9">
    <location>
        <begin position="206"/>
        <end position="291"/>
    </location>
</feature>
<dbReference type="Gene3D" id="1.20.58.80">
    <property type="entry name" value="Phosphotransferase system, lactose/cellobiose-type IIA subunit"/>
    <property type="match status" value="1"/>
</dbReference>
<dbReference type="Pfam" id="PF08969">
    <property type="entry name" value="USP8_dimer"/>
    <property type="match status" value="1"/>
</dbReference>
<name>A0AAI8Z1H3_9PEZI</name>
<dbReference type="InterPro" id="IPR044098">
    <property type="entry name" value="STAMBP/STALP-like_MPN"/>
</dbReference>
<keyword evidence="6" id="KW-0378">Hydrolase</keyword>
<dbReference type="Pfam" id="PF01398">
    <property type="entry name" value="JAB"/>
    <property type="match status" value="1"/>
</dbReference>
<dbReference type="GO" id="GO:0005768">
    <property type="term" value="C:endosome"/>
    <property type="evidence" value="ECO:0007669"/>
    <property type="project" value="TreeGrafter"/>
</dbReference>
<keyword evidence="4" id="KW-0479">Metal-binding</keyword>
<dbReference type="PANTHER" id="PTHR12947">
    <property type="entry name" value="AMSH-LIKE PROTEASE"/>
    <property type="match status" value="1"/>
</dbReference>
<feature type="compositionally biased region" description="Pro residues" evidence="9">
    <location>
        <begin position="318"/>
        <end position="335"/>
    </location>
</feature>
<evidence type="ECO:0000313" key="12">
    <source>
        <dbReference type="Proteomes" id="UP001296104"/>
    </source>
</evidence>
<comment type="caution">
    <text evidence="11">The sequence shown here is derived from an EMBL/GenBank/DDBJ whole genome shotgun (WGS) entry which is preliminary data.</text>
</comment>
<evidence type="ECO:0000256" key="8">
    <source>
        <dbReference type="ARBA" id="ARBA00023049"/>
    </source>
</evidence>
<comment type="similarity">
    <text evidence="2">Belongs to the peptidase M67C family.</text>
</comment>
<keyword evidence="8" id="KW-0482">Metalloprotease</keyword>